<organism evidence="2">
    <name type="scientific">uncultured Caudovirales phage</name>
    <dbReference type="NCBI Taxonomy" id="2100421"/>
    <lineage>
        <taxon>Viruses</taxon>
        <taxon>Duplodnaviria</taxon>
        <taxon>Heunggongvirae</taxon>
        <taxon>Uroviricota</taxon>
        <taxon>Caudoviricetes</taxon>
        <taxon>Peduoviridae</taxon>
        <taxon>Maltschvirus</taxon>
        <taxon>Maltschvirus maltsch</taxon>
    </lineage>
</organism>
<proteinExistence type="predicted"/>
<dbReference type="Gene3D" id="3.40.140.10">
    <property type="entry name" value="Cytidine Deaminase, domain 2"/>
    <property type="match status" value="1"/>
</dbReference>
<sequence>MRASDYEIKNLDKLDNILVDLCRMVVEGQKNNPEHYGMVAAAVVDNDNNIVARLNIPVGEKRMHAEHVALNAYRKKYGEPPDGSIVVTTCSPCSEEMTERYGISCTDMINKSNIHKVYCGYIDPSQSEEQRTFTLQESNNQHIRDLCKKFADTFL</sequence>
<evidence type="ECO:0000259" key="1">
    <source>
        <dbReference type="Pfam" id="PF00383"/>
    </source>
</evidence>
<dbReference type="Pfam" id="PF00383">
    <property type="entry name" value="dCMP_cyt_deam_1"/>
    <property type="match status" value="1"/>
</dbReference>
<name>A0A6J5LJI8_9CAUD</name>
<dbReference type="EMBL" id="LR796274">
    <property type="protein sequence ID" value="CAB4133503.1"/>
    <property type="molecule type" value="Genomic_DNA"/>
</dbReference>
<dbReference type="InterPro" id="IPR002125">
    <property type="entry name" value="CMP_dCMP_dom"/>
</dbReference>
<feature type="domain" description="CMP/dCMP-type deaminase" evidence="1">
    <location>
        <begin position="23"/>
        <end position="120"/>
    </location>
</feature>
<dbReference type="GO" id="GO:0003824">
    <property type="term" value="F:catalytic activity"/>
    <property type="evidence" value="ECO:0007669"/>
    <property type="project" value="InterPro"/>
</dbReference>
<reference evidence="2" key="1">
    <citation type="submission" date="2020-04" db="EMBL/GenBank/DDBJ databases">
        <authorList>
            <person name="Chiriac C."/>
            <person name="Salcher M."/>
            <person name="Ghai R."/>
            <person name="Kavagutti S V."/>
        </authorList>
    </citation>
    <scope>NUCLEOTIDE SEQUENCE</scope>
</reference>
<protein>
    <submittedName>
        <fullName evidence="2">RibD Pyrimidine deaminase</fullName>
    </submittedName>
</protein>
<evidence type="ECO:0000313" key="2">
    <source>
        <dbReference type="EMBL" id="CAB4133503.1"/>
    </source>
</evidence>
<gene>
    <name evidence="2" type="ORF">UFOVP257_225</name>
</gene>
<dbReference type="InterPro" id="IPR016193">
    <property type="entry name" value="Cytidine_deaminase-like"/>
</dbReference>
<dbReference type="SUPFAM" id="SSF53927">
    <property type="entry name" value="Cytidine deaminase-like"/>
    <property type="match status" value="1"/>
</dbReference>
<accession>A0A6J5LJI8</accession>